<evidence type="ECO:0000259" key="11">
    <source>
        <dbReference type="PROSITE" id="PS50989"/>
    </source>
</evidence>
<evidence type="ECO:0000256" key="4">
    <source>
        <dbReference type="ARBA" id="ARBA00022679"/>
    </source>
</evidence>
<dbReference type="PANTHER" id="PTHR42853:SF3">
    <property type="entry name" value="ACETYL-COENZYME A CARBOXYLASE CARBOXYL TRANSFERASE SUBUNIT ALPHA, CHLOROPLASTIC"/>
    <property type="match status" value="1"/>
</dbReference>
<keyword evidence="7" id="KW-0067">ATP-binding</keyword>
<dbReference type="GO" id="GO:0005524">
    <property type="term" value="F:ATP binding"/>
    <property type="evidence" value="ECO:0007669"/>
    <property type="project" value="UniProtKB-KW"/>
</dbReference>
<evidence type="ECO:0000256" key="8">
    <source>
        <dbReference type="ARBA" id="ARBA00023098"/>
    </source>
</evidence>
<dbReference type="PANTHER" id="PTHR42853">
    <property type="entry name" value="ACETYL-COENZYME A CARBOXYLASE CARBOXYL TRANSFERASE SUBUNIT ALPHA"/>
    <property type="match status" value="1"/>
</dbReference>
<reference evidence="12" key="2">
    <citation type="submission" date="2022-09" db="EMBL/GenBank/DDBJ databases">
        <title>Aerococcus urinae taxonomy study.</title>
        <authorList>
            <person name="Christensen J."/>
            <person name="Senneby E."/>
        </authorList>
    </citation>
    <scope>NUCLEOTIDE SEQUENCE</scope>
    <source>
        <strain evidence="12">NLD-066-U95</strain>
    </source>
</reference>
<dbReference type="RefSeq" id="WP_060778325.1">
    <property type="nucleotide sequence ID" value="NZ_CAJHLF010000002.1"/>
</dbReference>
<evidence type="ECO:0000256" key="9">
    <source>
        <dbReference type="ARBA" id="ARBA00023160"/>
    </source>
</evidence>
<reference evidence="13 14" key="1">
    <citation type="submission" date="2020-12" db="EMBL/GenBank/DDBJ databases">
        <title>FDA dAtabase for Regulatory Grade micrObial Sequences (FDA-ARGOS): Supporting development and validation of Infectious Disease Dx tests.</title>
        <authorList>
            <person name="Sproer C."/>
            <person name="Gronow S."/>
            <person name="Severitt S."/>
            <person name="Schroder I."/>
            <person name="Tallon L."/>
            <person name="Sadzewicz L."/>
            <person name="Zhao X."/>
            <person name="Boylan J."/>
            <person name="Ott S."/>
            <person name="Bowen H."/>
            <person name="Vavikolanu K."/>
            <person name="Mehta A."/>
            <person name="Aluvathingal J."/>
            <person name="Nadendla S."/>
            <person name="Lowell S."/>
            <person name="Myers T."/>
            <person name="Yan Y."/>
            <person name="Sichtig H."/>
        </authorList>
    </citation>
    <scope>NUCLEOTIDE SEQUENCE [LARGE SCALE GENOMIC DNA]</scope>
    <source>
        <strain evidence="13 14">FDAARGOS_911</strain>
    </source>
</reference>
<evidence type="ECO:0000313" key="13">
    <source>
        <dbReference type="EMBL" id="QPS00800.1"/>
    </source>
</evidence>
<evidence type="ECO:0000256" key="2">
    <source>
        <dbReference type="ARBA" id="ARBA00011883"/>
    </source>
</evidence>
<dbReference type="GO" id="GO:2001295">
    <property type="term" value="P:malonyl-CoA biosynthetic process"/>
    <property type="evidence" value="ECO:0007669"/>
    <property type="project" value="UniProtKB-UniPathway"/>
</dbReference>
<evidence type="ECO:0000256" key="10">
    <source>
        <dbReference type="ARBA" id="ARBA00049152"/>
    </source>
</evidence>
<dbReference type="KEGG" id="aun:AWM73_04830"/>
<keyword evidence="5" id="KW-0547">Nucleotide-binding</keyword>
<accession>A0A120I9S9</accession>
<comment type="pathway">
    <text evidence="1">Lipid metabolism; malonyl-CoA biosynthesis; malonyl-CoA from acetyl-CoA: step 1/1.</text>
</comment>
<name>A0A120I9S9_9LACT</name>
<keyword evidence="3" id="KW-0444">Lipid biosynthesis</keyword>
<dbReference type="InterPro" id="IPR029045">
    <property type="entry name" value="ClpP/crotonase-like_dom_sf"/>
</dbReference>
<evidence type="ECO:0000313" key="14">
    <source>
        <dbReference type="Proteomes" id="UP000594771"/>
    </source>
</evidence>
<dbReference type="InterPro" id="IPR001095">
    <property type="entry name" value="Acetyl_CoA_COase_a_su"/>
</dbReference>
<dbReference type="PROSITE" id="PS50989">
    <property type="entry name" value="COA_CT_CTER"/>
    <property type="match status" value="1"/>
</dbReference>
<keyword evidence="9" id="KW-0275">Fatty acid biosynthesis</keyword>
<dbReference type="OrthoDB" id="9808023at2"/>
<dbReference type="SUPFAM" id="SSF52096">
    <property type="entry name" value="ClpP/crotonase"/>
    <property type="match status" value="1"/>
</dbReference>
<evidence type="ECO:0000256" key="1">
    <source>
        <dbReference type="ARBA" id="ARBA00004956"/>
    </source>
</evidence>
<keyword evidence="4 13" id="KW-0808">Transferase</keyword>
<dbReference type="Pfam" id="PF03255">
    <property type="entry name" value="ACCA"/>
    <property type="match status" value="1"/>
</dbReference>
<evidence type="ECO:0000256" key="3">
    <source>
        <dbReference type="ARBA" id="ARBA00022516"/>
    </source>
</evidence>
<dbReference type="PRINTS" id="PR01069">
    <property type="entry name" value="ACCCTRFRASEA"/>
</dbReference>
<dbReference type="InterPro" id="IPR011763">
    <property type="entry name" value="COA_CT_C"/>
</dbReference>
<dbReference type="EMBL" id="CP065662">
    <property type="protein sequence ID" value="QPS00800.1"/>
    <property type="molecule type" value="Genomic_DNA"/>
</dbReference>
<dbReference type="UniPathway" id="UPA00655">
    <property type="reaction ID" value="UER00711"/>
</dbReference>
<dbReference type="Proteomes" id="UP001069145">
    <property type="component" value="Unassembled WGS sequence"/>
</dbReference>
<evidence type="ECO:0000256" key="6">
    <source>
        <dbReference type="ARBA" id="ARBA00022832"/>
    </source>
</evidence>
<dbReference type="Gene3D" id="3.90.226.10">
    <property type="entry name" value="2-enoyl-CoA Hydratase, Chain A, domain 1"/>
    <property type="match status" value="1"/>
</dbReference>
<sequence>MTTSIKRNFLAKEILTEARSSDRPTAREMFTALADDHKFYELHGDRKYGDDGAICGGIGQINGQAVSFVGTQKGHDVEENITANFGSPHAEGYRKAVRLFKQAEKFNRPIITLINTAGAFCDIEAEDRGIGESIAKSIQTLASLKVPSIAILMGEGGSGGALALASTNQVWMLEDAMYSILSPEGFASILWRDASRRDEACEVMKMTAYDLLENEVIDKMIPVFEGEEHLSWQAIIQNIRLELEKQLSAWQAIDREVLVQERYDRFRKF</sequence>
<keyword evidence="8" id="KW-0443">Lipid metabolism</keyword>
<dbReference type="EC" id="2.1.3.15" evidence="2"/>
<dbReference type="GO" id="GO:0009317">
    <property type="term" value="C:acetyl-CoA carboxylase complex"/>
    <property type="evidence" value="ECO:0007669"/>
    <property type="project" value="InterPro"/>
</dbReference>
<dbReference type="GeneID" id="35767005"/>
<evidence type="ECO:0000256" key="5">
    <source>
        <dbReference type="ARBA" id="ARBA00022741"/>
    </source>
</evidence>
<feature type="domain" description="CoA carboxyltransferase C-terminal" evidence="11">
    <location>
        <begin position="13"/>
        <end position="249"/>
    </location>
</feature>
<dbReference type="EMBL" id="JAOTML010000001">
    <property type="protein sequence ID" value="MCY3052481.1"/>
    <property type="molecule type" value="Genomic_DNA"/>
</dbReference>
<dbReference type="GO" id="GO:0006633">
    <property type="term" value="P:fatty acid biosynthetic process"/>
    <property type="evidence" value="ECO:0007669"/>
    <property type="project" value="UniProtKB-KW"/>
</dbReference>
<organism evidence="13 14">
    <name type="scientific">Aerococcus urinae</name>
    <dbReference type="NCBI Taxonomy" id="1376"/>
    <lineage>
        <taxon>Bacteria</taxon>
        <taxon>Bacillati</taxon>
        <taxon>Bacillota</taxon>
        <taxon>Bacilli</taxon>
        <taxon>Lactobacillales</taxon>
        <taxon>Aerococcaceae</taxon>
        <taxon>Aerococcus</taxon>
    </lineage>
</organism>
<protein>
    <recommendedName>
        <fullName evidence="2">acetyl-CoA carboxytransferase</fullName>
        <ecNumber evidence="2">2.1.3.15</ecNumber>
    </recommendedName>
</protein>
<proteinExistence type="predicted"/>
<dbReference type="GO" id="GO:0003989">
    <property type="term" value="F:acetyl-CoA carboxylase activity"/>
    <property type="evidence" value="ECO:0007669"/>
    <property type="project" value="InterPro"/>
</dbReference>
<keyword evidence="6" id="KW-0276">Fatty acid metabolism</keyword>
<evidence type="ECO:0000313" key="15">
    <source>
        <dbReference type="Proteomes" id="UP001069145"/>
    </source>
</evidence>
<evidence type="ECO:0000256" key="7">
    <source>
        <dbReference type="ARBA" id="ARBA00022840"/>
    </source>
</evidence>
<dbReference type="Proteomes" id="UP000594771">
    <property type="component" value="Chromosome"/>
</dbReference>
<dbReference type="AlphaFoldDB" id="A0A120I9S9"/>
<comment type="catalytic activity">
    <reaction evidence="10">
        <text>N(6)-carboxybiotinyl-L-lysyl-[protein] + acetyl-CoA = N(6)-biotinyl-L-lysyl-[protein] + malonyl-CoA</text>
        <dbReference type="Rhea" id="RHEA:54728"/>
        <dbReference type="Rhea" id="RHEA-COMP:10505"/>
        <dbReference type="Rhea" id="RHEA-COMP:10506"/>
        <dbReference type="ChEBI" id="CHEBI:57288"/>
        <dbReference type="ChEBI" id="CHEBI:57384"/>
        <dbReference type="ChEBI" id="CHEBI:83144"/>
        <dbReference type="ChEBI" id="CHEBI:83145"/>
        <dbReference type="EC" id="2.1.3.15"/>
    </reaction>
</comment>
<gene>
    <name evidence="13" type="ORF">I6G68_05225</name>
    <name evidence="12" type="ORF">ODY43_00485</name>
</gene>
<evidence type="ECO:0000313" key="12">
    <source>
        <dbReference type="EMBL" id="MCY3052481.1"/>
    </source>
</evidence>
<keyword evidence="15" id="KW-1185">Reference proteome</keyword>
<dbReference type="NCBIfam" id="NF041504">
    <property type="entry name" value="AccA_sub"/>
    <property type="match status" value="1"/>
</dbReference>
<dbReference type="GO" id="GO:0016743">
    <property type="term" value="F:carboxyl- or carbamoyltransferase activity"/>
    <property type="evidence" value="ECO:0007669"/>
    <property type="project" value="InterPro"/>
</dbReference>